<keyword evidence="3 4" id="KW-0450">Lipoyl</keyword>
<dbReference type="InterPro" id="IPR000089">
    <property type="entry name" value="Biotin_lipoyl"/>
</dbReference>
<dbReference type="GO" id="GO:0004742">
    <property type="term" value="F:dihydrolipoyllysine-residue acetyltransferase activity"/>
    <property type="evidence" value="ECO:0007669"/>
    <property type="project" value="TreeGrafter"/>
</dbReference>
<dbReference type="PATRIC" id="fig|1220535.3.peg.933"/>
<evidence type="ECO:0000256" key="1">
    <source>
        <dbReference type="ARBA" id="ARBA00001938"/>
    </source>
</evidence>
<dbReference type="SUPFAM" id="SSF52777">
    <property type="entry name" value="CoA-dependent acyltransferases"/>
    <property type="match status" value="1"/>
</dbReference>
<sequence length="480" mass="51183">MMKNIKAFTMPKWGIEMQEGTISEWVVKEGQSFKKGEIIALIETDKISNEVEAEFDGVLRKIVTPSGQTEPVGALLGVFGDTDVPDGEIETFAQSFKAADTGTAVGRNSDTASPAPSETAPAEVAAPAAPAISDTSFDNLNISPKARELAIEMQIDATQISGSGRNGRITYQDVHQASRPDASVDLGGALPVPADDETIFASPLAKRLAAMNGIDLKGVAGTGARGRIRKEDVFALLPDAGSRSQGAALASNTDNTPKIVEMDKIRKVIAKRLTEAKSTIPHFYIRSDFDVENLLEFRRIGNKVLNTKASLNDYLIKAVGRALVEHPDVNVQVHDDKIHYYPHANVGVAIAAKSGLITPVVKNVDLMDISDISRATTQLIKKANTGKLGFADLEGGTLTISNLGMMGVDQFDAIINPPQGSILAIGGISRVMTEMEDGSGEFRSKLSVAMSCDHRAIDGAAGAKFMATLKSMIEAPELFF</sequence>
<dbReference type="InterPro" id="IPR011053">
    <property type="entry name" value="Single_hybrid_motif"/>
</dbReference>
<keyword evidence="4" id="KW-0012">Acyltransferase</keyword>
<evidence type="ECO:0000256" key="5">
    <source>
        <dbReference type="SAM" id="MobiDB-lite"/>
    </source>
</evidence>
<feature type="compositionally biased region" description="Low complexity" evidence="5">
    <location>
        <begin position="111"/>
        <end position="127"/>
    </location>
</feature>
<dbReference type="PROSITE" id="PS50968">
    <property type="entry name" value="BIOTINYL_LIPOYL"/>
    <property type="match status" value="1"/>
</dbReference>
<dbReference type="GO" id="GO:0006086">
    <property type="term" value="P:pyruvate decarboxylation to acetyl-CoA"/>
    <property type="evidence" value="ECO:0007669"/>
    <property type="project" value="InterPro"/>
</dbReference>
<evidence type="ECO:0000256" key="3">
    <source>
        <dbReference type="ARBA" id="ARBA00022823"/>
    </source>
</evidence>
<dbReference type="AlphaFoldDB" id="J9DGA1"/>
<dbReference type="InterPro" id="IPR045257">
    <property type="entry name" value="E2/Pdx1"/>
</dbReference>
<dbReference type="Pfam" id="PF00364">
    <property type="entry name" value="Biotin_lipoyl"/>
    <property type="match status" value="1"/>
</dbReference>
<organism evidence="8 9">
    <name type="scientific">alpha proteobacterium IMCC14465</name>
    <dbReference type="NCBI Taxonomy" id="1220535"/>
    <lineage>
        <taxon>Bacteria</taxon>
        <taxon>Pseudomonadati</taxon>
        <taxon>Pseudomonadota</taxon>
        <taxon>Alphaproteobacteria</taxon>
        <taxon>PS1 clade</taxon>
    </lineage>
</organism>
<feature type="domain" description="Peripheral subunit-binding (PSBD)" evidence="7">
    <location>
        <begin position="141"/>
        <end position="178"/>
    </location>
</feature>
<dbReference type="InterPro" id="IPR023213">
    <property type="entry name" value="CAT-like_dom_sf"/>
</dbReference>
<evidence type="ECO:0000259" key="6">
    <source>
        <dbReference type="PROSITE" id="PS50968"/>
    </source>
</evidence>
<dbReference type="Gene3D" id="3.30.559.10">
    <property type="entry name" value="Chloramphenicol acetyltransferase-like domain"/>
    <property type="match status" value="1"/>
</dbReference>
<evidence type="ECO:0000256" key="2">
    <source>
        <dbReference type="ARBA" id="ARBA00007317"/>
    </source>
</evidence>
<proteinExistence type="inferred from homology"/>
<evidence type="ECO:0000256" key="4">
    <source>
        <dbReference type="RuleBase" id="RU003423"/>
    </source>
</evidence>
<dbReference type="Gene3D" id="2.40.50.100">
    <property type="match status" value="1"/>
</dbReference>
<gene>
    <name evidence="8" type="ORF">IMCC14465_09390</name>
</gene>
<evidence type="ECO:0000313" key="9">
    <source>
        <dbReference type="Proteomes" id="UP000004836"/>
    </source>
</evidence>
<dbReference type="STRING" id="1220535.IMCC14465_09390"/>
<accession>J9DGA1</accession>
<feature type="domain" description="Peripheral subunit-binding (PSBD)" evidence="7">
    <location>
        <begin position="200"/>
        <end position="237"/>
    </location>
</feature>
<protein>
    <recommendedName>
        <fullName evidence="4">Dihydrolipoamide acetyltransferase component of pyruvate dehydrogenase complex</fullName>
        <ecNumber evidence="4">2.3.1.-</ecNumber>
    </recommendedName>
</protein>
<evidence type="ECO:0000313" key="8">
    <source>
        <dbReference type="EMBL" id="EJW21143.1"/>
    </source>
</evidence>
<dbReference type="Proteomes" id="UP000004836">
    <property type="component" value="Unassembled WGS sequence"/>
</dbReference>
<dbReference type="InterPro" id="IPR004167">
    <property type="entry name" value="PSBD"/>
</dbReference>
<dbReference type="Pfam" id="PF00198">
    <property type="entry name" value="2-oxoacid_dh"/>
    <property type="match status" value="1"/>
</dbReference>
<comment type="similarity">
    <text evidence="2 4">Belongs to the 2-oxoacid dehydrogenase family.</text>
</comment>
<dbReference type="PROSITE" id="PS51826">
    <property type="entry name" value="PSBD"/>
    <property type="match status" value="2"/>
</dbReference>
<dbReference type="Pfam" id="PF02817">
    <property type="entry name" value="E3_binding"/>
    <property type="match status" value="2"/>
</dbReference>
<dbReference type="SUPFAM" id="SSF47005">
    <property type="entry name" value="Peripheral subunit-binding domain of 2-oxo acid dehydrogenase complex"/>
    <property type="match status" value="2"/>
</dbReference>
<evidence type="ECO:0000259" key="7">
    <source>
        <dbReference type="PROSITE" id="PS51826"/>
    </source>
</evidence>
<comment type="cofactor">
    <cofactor evidence="1 4">
        <name>(R)-lipoate</name>
        <dbReference type="ChEBI" id="CHEBI:83088"/>
    </cofactor>
</comment>
<dbReference type="InterPro" id="IPR001078">
    <property type="entry name" value="2-oxoacid_DH_actylTfrase"/>
</dbReference>
<dbReference type="GO" id="GO:0045254">
    <property type="term" value="C:pyruvate dehydrogenase complex"/>
    <property type="evidence" value="ECO:0007669"/>
    <property type="project" value="InterPro"/>
</dbReference>
<feature type="domain" description="Lipoyl-binding" evidence="6">
    <location>
        <begin position="5"/>
        <end position="80"/>
    </location>
</feature>
<dbReference type="InterPro" id="IPR036625">
    <property type="entry name" value="E3-bd_dom_sf"/>
</dbReference>
<dbReference type="PROSITE" id="PS00189">
    <property type="entry name" value="LIPOYL"/>
    <property type="match status" value="1"/>
</dbReference>
<comment type="caution">
    <text evidence="8">The sequence shown here is derived from an EMBL/GenBank/DDBJ whole genome shotgun (WGS) entry which is preliminary data.</text>
</comment>
<dbReference type="SUPFAM" id="SSF51230">
    <property type="entry name" value="Single hybrid motif"/>
    <property type="match status" value="1"/>
</dbReference>
<keyword evidence="9" id="KW-1185">Reference proteome</keyword>
<dbReference type="PANTHER" id="PTHR23151">
    <property type="entry name" value="DIHYDROLIPOAMIDE ACETYL/SUCCINYL-TRANSFERASE-RELATED"/>
    <property type="match status" value="1"/>
</dbReference>
<dbReference type="PANTHER" id="PTHR23151:SF90">
    <property type="entry name" value="DIHYDROLIPOYLLYSINE-RESIDUE ACETYLTRANSFERASE COMPONENT OF PYRUVATE DEHYDROGENASE COMPLEX, MITOCHONDRIAL-RELATED"/>
    <property type="match status" value="1"/>
</dbReference>
<dbReference type="CDD" id="cd06849">
    <property type="entry name" value="lipoyl_domain"/>
    <property type="match status" value="1"/>
</dbReference>
<dbReference type="EMBL" id="ALYF01000003">
    <property type="protein sequence ID" value="EJW21143.1"/>
    <property type="molecule type" value="Genomic_DNA"/>
</dbReference>
<dbReference type="Gene3D" id="4.10.320.10">
    <property type="entry name" value="E3-binding domain"/>
    <property type="match status" value="2"/>
</dbReference>
<name>J9DGA1_9PROT</name>
<feature type="region of interest" description="Disordered" evidence="5">
    <location>
        <begin position="103"/>
        <end position="127"/>
    </location>
</feature>
<keyword evidence="4" id="KW-0808">Transferase</keyword>
<dbReference type="eggNOG" id="COG0508">
    <property type="taxonomic scope" value="Bacteria"/>
</dbReference>
<dbReference type="InterPro" id="IPR003016">
    <property type="entry name" value="2-oxoA_DH_lipoyl-BS"/>
</dbReference>
<reference evidence="8 9" key="1">
    <citation type="journal article" date="2012" name="J. Bacteriol.">
        <title>Genome Sequence of Strain IMCC14465, Isolated from the East Sea, Belonging to the PS1 Clade of Alphaproteobacteria.</title>
        <authorList>
            <person name="Yang S.J."/>
            <person name="Kang I."/>
            <person name="Cho J.C."/>
        </authorList>
    </citation>
    <scope>NUCLEOTIDE SEQUENCE [LARGE SCALE GENOMIC DNA]</scope>
    <source>
        <strain evidence="8 9">IMCC14465</strain>
    </source>
</reference>
<dbReference type="EC" id="2.3.1.-" evidence="4"/>